<dbReference type="EMBL" id="CALNXK010000167">
    <property type="protein sequence ID" value="CAH3171804.1"/>
    <property type="molecule type" value="Genomic_DNA"/>
</dbReference>
<organism evidence="2 3">
    <name type="scientific">Porites lobata</name>
    <dbReference type="NCBI Taxonomy" id="104759"/>
    <lineage>
        <taxon>Eukaryota</taxon>
        <taxon>Metazoa</taxon>
        <taxon>Cnidaria</taxon>
        <taxon>Anthozoa</taxon>
        <taxon>Hexacorallia</taxon>
        <taxon>Scleractinia</taxon>
        <taxon>Fungiina</taxon>
        <taxon>Poritidae</taxon>
        <taxon>Porites</taxon>
    </lineage>
</organism>
<feature type="non-terminal residue" evidence="2">
    <location>
        <position position="100"/>
    </location>
</feature>
<evidence type="ECO:0000313" key="2">
    <source>
        <dbReference type="EMBL" id="CAH3171804.1"/>
    </source>
</evidence>
<feature type="transmembrane region" description="Helical" evidence="1">
    <location>
        <begin position="6"/>
        <end position="22"/>
    </location>
</feature>
<keyword evidence="1" id="KW-0472">Membrane</keyword>
<name>A0ABN8QXQ2_9CNID</name>
<dbReference type="Proteomes" id="UP001159405">
    <property type="component" value="Unassembled WGS sequence"/>
</dbReference>
<comment type="caution">
    <text evidence="2">The sequence shown here is derived from an EMBL/GenBank/DDBJ whole genome shotgun (WGS) entry which is preliminary data.</text>
</comment>
<accession>A0ABN8QXQ2</accession>
<evidence type="ECO:0000313" key="3">
    <source>
        <dbReference type="Proteomes" id="UP001159405"/>
    </source>
</evidence>
<sequence length="100" mass="11565">MVFEFFLAQTFLNYPMFFGFLLRKISSRIAVFLSAFISIANDECPEAFELYSSLNPNTMDRREACGQPDEQYQTLYRGAPVYDTLEPKPSQVASNPIYER</sequence>
<gene>
    <name evidence="2" type="ORF">PLOB_00012151</name>
</gene>
<proteinExistence type="predicted"/>
<evidence type="ECO:0000256" key="1">
    <source>
        <dbReference type="SAM" id="Phobius"/>
    </source>
</evidence>
<keyword evidence="3" id="KW-1185">Reference proteome</keyword>
<protein>
    <submittedName>
        <fullName evidence="2">Uncharacterized protein</fullName>
    </submittedName>
</protein>
<reference evidence="2 3" key="1">
    <citation type="submission" date="2022-05" db="EMBL/GenBank/DDBJ databases">
        <authorList>
            <consortium name="Genoscope - CEA"/>
            <person name="William W."/>
        </authorList>
    </citation>
    <scope>NUCLEOTIDE SEQUENCE [LARGE SCALE GENOMIC DNA]</scope>
</reference>
<keyword evidence="1" id="KW-1133">Transmembrane helix</keyword>
<keyword evidence="1" id="KW-0812">Transmembrane</keyword>